<name>A0A7C3GVE0_9BACT</name>
<organism evidence="6">
    <name type="scientific">Thermosulfurimonas dismutans</name>
    <dbReference type="NCBI Taxonomy" id="999894"/>
    <lineage>
        <taxon>Bacteria</taxon>
        <taxon>Pseudomonadati</taxon>
        <taxon>Thermodesulfobacteriota</taxon>
        <taxon>Thermodesulfobacteria</taxon>
        <taxon>Thermodesulfobacteriales</taxon>
        <taxon>Thermodesulfobacteriaceae</taxon>
        <taxon>Thermosulfurimonas</taxon>
    </lineage>
</organism>
<evidence type="ECO:0000256" key="1">
    <source>
        <dbReference type="ARBA" id="ARBA00022428"/>
    </source>
</evidence>
<dbReference type="InterPro" id="IPR004033">
    <property type="entry name" value="UbiE/COQ5_MeTrFase"/>
</dbReference>
<dbReference type="CDD" id="cd02440">
    <property type="entry name" value="AdoMet_MTases"/>
    <property type="match status" value="1"/>
</dbReference>
<dbReference type="GO" id="GO:0043770">
    <property type="term" value="F:demethylmenaquinone methyltransferase activity"/>
    <property type="evidence" value="ECO:0007669"/>
    <property type="project" value="UniProtKB-UniRule"/>
</dbReference>
<comment type="function">
    <text evidence="5">Methyltransferase required for the conversion of demethylmenaquinol (DMKH2) to menaquinol (MKH2).</text>
</comment>
<comment type="similarity">
    <text evidence="5">Belongs to the class I-like SAM-binding methyltransferase superfamily. MenG/UbiE family.</text>
</comment>
<dbReference type="UniPathway" id="UPA00079">
    <property type="reaction ID" value="UER00169"/>
</dbReference>
<dbReference type="PANTHER" id="PTHR43591">
    <property type="entry name" value="METHYLTRANSFERASE"/>
    <property type="match status" value="1"/>
</dbReference>
<dbReference type="PROSITE" id="PS51608">
    <property type="entry name" value="SAM_MT_UBIE"/>
    <property type="match status" value="1"/>
</dbReference>
<gene>
    <name evidence="5" type="primary">menG</name>
    <name evidence="6" type="ORF">ENJ40_06990</name>
</gene>
<dbReference type="EC" id="2.1.1.163" evidence="5"/>
<dbReference type="InterPro" id="IPR023576">
    <property type="entry name" value="UbiE/COQ5_MeTrFase_CS"/>
</dbReference>
<evidence type="ECO:0000256" key="3">
    <source>
        <dbReference type="ARBA" id="ARBA00022679"/>
    </source>
</evidence>
<evidence type="ECO:0000256" key="2">
    <source>
        <dbReference type="ARBA" id="ARBA00022603"/>
    </source>
</evidence>
<protein>
    <recommendedName>
        <fullName evidence="5">Demethylmenaquinone methyltransferase</fullName>
        <ecNumber evidence="5">2.1.1.163</ecNumber>
    </recommendedName>
</protein>
<sequence length="232" mass="26431">MAMKKRDFVKEKFSRVTRRYDLVNTLGSLGRDASWRKKAAAELREYAGPLLDLCAGTMALSLELIRQRPRTVVALDLTPEMLFYGIFRHRGSPYFPFLRPVCGDAEDLPFPAHTFYGATMAFGLRNLSRPKKGLHEIYRVLKPGGKLAILEFSRPKNPLFAPIYRFYLFRYMPLLGGWLTGDAEAYRYLARSIYEFPAPEVVLAWMEESGFSSLRAQSLTLGVVTIYTGVKP</sequence>
<evidence type="ECO:0000313" key="6">
    <source>
        <dbReference type="EMBL" id="HFC98184.1"/>
    </source>
</evidence>
<evidence type="ECO:0000256" key="4">
    <source>
        <dbReference type="ARBA" id="ARBA00022691"/>
    </source>
</evidence>
<comment type="caution">
    <text evidence="5">Lacks conserved residue(s) required for the propagation of feature annotation.</text>
</comment>
<dbReference type="PANTHER" id="PTHR43591:SF24">
    <property type="entry name" value="2-METHOXY-6-POLYPRENYL-1,4-BENZOQUINOL METHYLASE, MITOCHONDRIAL"/>
    <property type="match status" value="1"/>
</dbReference>
<feature type="binding site" evidence="5">
    <location>
        <begin position="104"/>
        <end position="105"/>
    </location>
    <ligand>
        <name>S-adenosyl-L-methionine</name>
        <dbReference type="ChEBI" id="CHEBI:59789"/>
    </ligand>
</feature>
<comment type="caution">
    <text evidence="6">The sequence shown here is derived from an EMBL/GenBank/DDBJ whole genome shotgun (WGS) entry which is preliminary data.</text>
</comment>
<dbReference type="Gene3D" id="3.40.50.150">
    <property type="entry name" value="Vaccinia Virus protein VP39"/>
    <property type="match status" value="1"/>
</dbReference>
<dbReference type="AlphaFoldDB" id="A0A7C3GVE0"/>
<dbReference type="InterPro" id="IPR029063">
    <property type="entry name" value="SAM-dependent_MTases_sf"/>
</dbReference>
<keyword evidence="4 5" id="KW-0949">S-adenosyl-L-methionine</keyword>
<dbReference type="Pfam" id="PF01209">
    <property type="entry name" value="Ubie_methyltran"/>
    <property type="match status" value="1"/>
</dbReference>
<dbReference type="HAMAP" id="MF_01813">
    <property type="entry name" value="MenG_UbiE_methyltr"/>
    <property type="match status" value="1"/>
</dbReference>
<reference evidence="6" key="1">
    <citation type="journal article" date="2020" name="mSystems">
        <title>Genome- and Community-Level Interaction Insights into Carbon Utilization and Element Cycling Functions of Hydrothermarchaeota in Hydrothermal Sediment.</title>
        <authorList>
            <person name="Zhou Z."/>
            <person name="Liu Y."/>
            <person name="Xu W."/>
            <person name="Pan J."/>
            <person name="Luo Z.H."/>
            <person name="Li M."/>
        </authorList>
    </citation>
    <scope>NUCLEOTIDE SEQUENCE [LARGE SCALE GENOMIC DNA]</scope>
    <source>
        <strain evidence="6">HyVt-483</strain>
    </source>
</reference>
<keyword evidence="1 5" id="KW-0474">Menaquinone biosynthesis</keyword>
<dbReference type="GO" id="GO:0032259">
    <property type="term" value="P:methylation"/>
    <property type="evidence" value="ECO:0007669"/>
    <property type="project" value="UniProtKB-KW"/>
</dbReference>
<dbReference type="GO" id="GO:0009234">
    <property type="term" value="P:menaquinone biosynthetic process"/>
    <property type="evidence" value="ECO:0007669"/>
    <property type="project" value="UniProtKB-UniRule"/>
</dbReference>
<keyword evidence="2 5" id="KW-0489">Methyltransferase</keyword>
<dbReference type="EMBL" id="DRMH01000090">
    <property type="protein sequence ID" value="HFC98184.1"/>
    <property type="molecule type" value="Genomic_DNA"/>
</dbReference>
<feature type="binding site" evidence="5">
    <location>
        <position position="76"/>
    </location>
    <ligand>
        <name>S-adenosyl-L-methionine</name>
        <dbReference type="ChEBI" id="CHEBI:59789"/>
    </ligand>
</feature>
<proteinExistence type="inferred from homology"/>
<keyword evidence="6" id="KW-0830">Ubiquinone</keyword>
<keyword evidence="3 5" id="KW-0808">Transferase</keyword>
<feature type="binding site" evidence="5">
    <location>
        <position position="57"/>
    </location>
    <ligand>
        <name>S-adenosyl-L-methionine</name>
        <dbReference type="ChEBI" id="CHEBI:59789"/>
    </ligand>
</feature>
<comment type="pathway">
    <text evidence="5">Quinol/quinone metabolism; menaquinone biosynthesis; menaquinol from 1,4-dihydroxy-2-naphthoate: step 2/2.</text>
</comment>
<dbReference type="NCBIfam" id="TIGR01934">
    <property type="entry name" value="MenG_MenH_UbiE"/>
    <property type="match status" value="1"/>
</dbReference>
<dbReference type="Proteomes" id="UP000886043">
    <property type="component" value="Unassembled WGS sequence"/>
</dbReference>
<dbReference type="PROSITE" id="PS01184">
    <property type="entry name" value="UBIE_2"/>
    <property type="match status" value="1"/>
</dbReference>
<comment type="catalytic activity">
    <reaction evidence="5">
        <text>a 2-demethylmenaquinol + S-adenosyl-L-methionine = a menaquinol + S-adenosyl-L-homocysteine + H(+)</text>
        <dbReference type="Rhea" id="RHEA:42640"/>
        <dbReference type="Rhea" id="RHEA-COMP:9539"/>
        <dbReference type="Rhea" id="RHEA-COMP:9563"/>
        <dbReference type="ChEBI" id="CHEBI:15378"/>
        <dbReference type="ChEBI" id="CHEBI:18151"/>
        <dbReference type="ChEBI" id="CHEBI:55437"/>
        <dbReference type="ChEBI" id="CHEBI:57856"/>
        <dbReference type="ChEBI" id="CHEBI:59789"/>
        <dbReference type="EC" id="2.1.1.163"/>
    </reaction>
</comment>
<evidence type="ECO:0000256" key="5">
    <source>
        <dbReference type="HAMAP-Rule" id="MF_01813"/>
    </source>
</evidence>
<dbReference type="SUPFAM" id="SSF53335">
    <property type="entry name" value="S-adenosyl-L-methionine-dependent methyltransferases"/>
    <property type="match status" value="1"/>
</dbReference>
<accession>A0A7C3GVE0</accession>